<evidence type="ECO:0000256" key="1">
    <source>
        <dbReference type="SAM" id="MobiDB-lite"/>
    </source>
</evidence>
<dbReference type="Pfam" id="PF13730">
    <property type="entry name" value="HTH_36"/>
    <property type="match status" value="1"/>
</dbReference>
<evidence type="ECO:0000313" key="3">
    <source>
        <dbReference type="Proteomes" id="UP000603602"/>
    </source>
</evidence>
<dbReference type="Proteomes" id="UP000603602">
    <property type="component" value="Unassembled WGS sequence"/>
</dbReference>
<dbReference type="EMBL" id="JACYTO010000001">
    <property type="protein sequence ID" value="MBD8501520.1"/>
    <property type="molecule type" value="Genomic_DNA"/>
</dbReference>
<proteinExistence type="predicted"/>
<feature type="compositionally biased region" description="Polar residues" evidence="1">
    <location>
        <begin position="132"/>
        <end position="149"/>
    </location>
</feature>
<feature type="region of interest" description="Disordered" evidence="1">
    <location>
        <begin position="228"/>
        <end position="252"/>
    </location>
</feature>
<name>A0ABR9B566_9RHOO</name>
<sequence>MNMKIFSIVPIEVWRDKRLTLEQVRVLGVLLSFRAKTTDTVWPSRKQIAERCGMNVCNISTATSSLERLGWLRKDGKGGHSKATRYTITVPDLEGSGTVAYSATVAPSATSTVAHSATPPVAEWATRKEQTTRTNHVNTPTQGPLQSGSAKAKFDPRQHLLALGADQQTADDFLALRKAKRAPVTKTVVADITREAGKAGISLDEVLQICCARGWQTFRADWHCKGGNRTAPRPTPSPENFASVDYGQGGPI</sequence>
<reference evidence="3" key="1">
    <citation type="submission" date="2023-07" db="EMBL/GenBank/DDBJ databases">
        <title>Thauera sp. CAU 1555 isolated from sand of Yaerae Beach.</title>
        <authorList>
            <person name="Kim W."/>
        </authorList>
    </citation>
    <scope>NUCLEOTIDE SEQUENCE [LARGE SCALE GENOMIC DNA]</scope>
    <source>
        <strain evidence="3">CAU 1555</strain>
    </source>
</reference>
<dbReference type="Gene3D" id="1.10.10.10">
    <property type="entry name" value="Winged helix-like DNA-binding domain superfamily/Winged helix DNA-binding domain"/>
    <property type="match status" value="1"/>
</dbReference>
<keyword evidence="3" id="KW-1185">Reference proteome</keyword>
<comment type="caution">
    <text evidence="2">The sequence shown here is derived from an EMBL/GenBank/DDBJ whole genome shotgun (WGS) entry which is preliminary data.</text>
</comment>
<organism evidence="2 3">
    <name type="scientific">Thauera sedimentorum</name>
    <dbReference type="NCBI Taxonomy" id="2767595"/>
    <lineage>
        <taxon>Bacteria</taxon>
        <taxon>Pseudomonadati</taxon>
        <taxon>Pseudomonadota</taxon>
        <taxon>Betaproteobacteria</taxon>
        <taxon>Rhodocyclales</taxon>
        <taxon>Zoogloeaceae</taxon>
        <taxon>Thauera</taxon>
    </lineage>
</organism>
<evidence type="ECO:0000313" key="2">
    <source>
        <dbReference type="EMBL" id="MBD8501520.1"/>
    </source>
</evidence>
<feature type="region of interest" description="Disordered" evidence="1">
    <location>
        <begin position="128"/>
        <end position="150"/>
    </location>
</feature>
<accession>A0ABR9B566</accession>
<protein>
    <submittedName>
        <fullName evidence="2">Helix-turn-helix domain-containing protein</fullName>
    </submittedName>
</protein>
<dbReference type="InterPro" id="IPR036388">
    <property type="entry name" value="WH-like_DNA-bd_sf"/>
</dbReference>
<gene>
    <name evidence="2" type="ORF">IFO67_01340</name>
</gene>